<dbReference type="InterPro" id="IPR015655">
    <property type="entry name" value="PP2C"/>
</dbReference>
<dbReference type="PANTHER" id="PTHR47992">
    <property type="entry name" value="PROTEIN PHOSPHATASE"/>
    <property type="match status" value="1"/>
</dbReference>
<dbReference type="SMART" id="SM00331">
    <property type="entry name" value="PP2C_SIG"/>
    <property type="match status" value="1"/>
</dbReference>
<dbReference type="InterPro" id="IPR001932">
    <property type="entry name" value="PPM-type_phosphatase-like_dom"/>
</dbReference>
<feature type="domain" description="PPM-type phosphatase" evidence="1">
    <location>
        <begin position="1"/>
        <end position="235"/>
    </location>
</feature>
<dbReference type="AlphaFoldDB" id="A0A840BI07"/>
<name>A0A840BI07_9RHOO</name>
<organism evidence="2 3">
    <name type="scientific">Niveibacterium umoris</name>
    <dbReference type="NCBI Taxonomy" id="1193620"/>
    <lineage>
        <taxon>Bacteria</taxon>
        <taxon>Pseudomonadati</taxon>
        <taxon>Pseudomonadota</taxon>
        <taxon>Betaproteobacteria</taxon>
        <taxon>Rhodocyclales</taxon>
        <taxon>Rhodocyclaceae</taxon>
        <taxon>Niveibacterium</taxon>
    </lineage>
</organism>
<sequence length="240" mass="26097">MHQGDRKEQQDRVGLFPHPSRPGMLLAVLADGMGGHSGGAMAAEQVLIKAKQNFEAYSPASESPEELLRAIIQEAHVVIKLTRFTSEQDPHSTACVLLLQPGKVTWAHCGDSRIYHFRDDAVGLRSNDHSLVAELVRTGQLSEADAETYPHRNLLLSCLGADREPKIETRSVEGLRAGDGFLLCSDGLWGHCSDLELARSICNEPARQAARGLIDMARSRGRGTGDNISMAIIRLVEAPA</sequence>
<gene>
    <name evidence="2" type="ORF">GGR36_000576</name>
</gene>
<dbReference type="SMART" id="SM00332">
    <property type="entry name" value="PP2Cc"/>
    <property type="match status" value="1"/>
</dbReference>
<evidence type="ECO:0000313" key="3">
    <source>
        <dbReference type="Proteomes" id="UP000561045"/>
    </source>
</evidence>
<evidence type="ECO:0000313" key="2">
    <source>
        <dbReference type="EMBL" id="MBB4011268.1"/>
    </source>
</evidence>
<dbReference type="EMBL" id="JACIET010000001">
    <property type="protein sequence ID" value="MBB4011268.1"/>
    <property type="molecule type" value="Genomic_DNA"/>
</dbReference>
<dbReference type="Gene3D" id="3.60.40.10">
    <property type="entry name" value="PPM-type phosphatase domain"/>
    <property type="match status" value="1"/>
</dbReference>
<accession>A0A840BI07</accession>
<reference evidence="2 3" key="1">
    <citation type="submission" date="2020-08" db="EMBL/GenBank/DDBJ databases">
        <title>Genomic Encyclopedia of Type Strains, Phase IV (KMG-IV): sequencing the most valuable type-strain genomes for metagenomic binning, comparative biology and taxonomic classification.</title>
        <authorList>
            <person name="Goeker M."/>
        </authorList>
    </citation>
    <scope>NUCLEOTIDE SEQUENCE [LARGE SCALE GENOMIC DNA]</scope>
    <source>
        <strain evidence="2 3">DSM 106739</strain>
    </source>
</reference>
<keyword evidence="3" id="KW-1185">Reference proteome</keyword>
<dbReference type="GO" id="GO:0004722">
    <property type="term" value="F:protein serine/threonine phosphatase activity"/>
    <property type="evidence" value="ECO:0007669"/>
    <property type="project" value="InterPro"/>
</dbReference>
<dbReference type="InterPro" id="IPR036457">
    <property type="entry name" value="PPM-type-like_dom_sf"/>
</dbReference>
<comment type="caution">
    <text evidence="2">The sequence shown here is derived from an EMBL/GenBank/DDBJ whole genome shotgun (WGS) entry which is preliminary data.</text>
</comment>
<proteinExistence type="predicted"/>
<evidence type="ECO:0000259" key="1">
    <source>
        <dbReference type="PROSITE" id="PS51746"/>
    </source>
</evidence>
<dbReference type="Pfam" id="PF13672">
    <property type="entry name" value="PP2C_2"/>
    <property type="match status" value="1"/>
</dbReference>
<dbReference type="PROSITE" id="PS51746">
    <property type="entry name" value="PPM_2"/>
    <property type="match status" value="1"/>
</dbReference>
<dbReference type="CDD" id="cd00143">
    <property type="entry name" value="PP2Cc"/>
    <property type="match status" value="1"/>
</dbReference>
<dbReference type="SUPFAM" id="SSF81606">
    <property type="entry name" value="PP2C-like"/>
    <property type="match status" value="1"/>
</dbReference>
<dbReference type="Proteomes" id="UP000561045">
    <property type="component" value="Unassembled WGS sequence"/>
</dbReference>
<protein>
    <submittedName>
        <fullName evidence="2">Serine/threonine protein phosphatase PrpC</fullName>
    </submittedName>
</protein>